<dbReference type="PRINTS" id="PR00095">
    <property type="entry name" value="ANTSNTHASEI"/>
</dbReference>
<dbReference type="InterPro" id="IPR019999">
    <property type="entry name" value="Anth_synth_I-like"/>
</dbReference>
<dbReference type="OrthoDB" id="9803598at2"/>
<dbReference type="Pfam" id="PF00425">
    <property type="entry name" value="Chorismate_bind"/>
    <property type="match status" value="1"/>
</dbReference>
<reference evidence="4" key="1">
    <citation type="submission" date="2018-05" db="EMBL/GenBank/DDBJ databases">
        <authorList>
            <person name="Li X."/>
        </authorList>
    </citation>
    <scope>NUCLEOTIDE SEQUENCE [LARGE SCALE GENOMIC DNA]</scope>
    <source>
        <strain evidence="4">YIM 73061</strain>
    </source>
</reference>
<proteinExistence type="predicted"/>
<dbReference type="GO" id="GO:0000162">
    <property type="term" value="P:L-tryptophan biosynthetic process"/>
    <property type="evidence" value="ECO:0007669"/>
    <property type="project" value="TreeGrafter"/>
</dbReference>
<dbReference type="InterPro" id="IPR015890">
    <property type="entry name" value="Chorismate_C"/>
</dbReference>
<dbReference type="SUPFAM" id="SSF56322">
    <property type="entry name" value="ADC synthase"/>
    <property type="match status" value="1"/>
</dbReference>
<sequence>MNRTILLEAPWREPAAVLSALADRPWTIGFLSGGPGARWSYVASEPEAVLVVEPQDATDAFAALRGLAREGELAEGGPPFQGGVAGLLSYDLADRIEVLDLPRLPGWPDLACARYARLLAFDHETGRVQAIGRGETAAEASSNAAAARAWLDLEPPVLASFSANLSSDNGPAYERAVAEVVERIRAGEIFQANIARRWLGGMESADAPAELLMRLAAASPSPFAAFLRLPEAALVSNSPERFVQVRPVEGRLLAGTEPIKGTAPRGADAEQDRQLADALLASIKDRAENLMIVDLMRNDLARVCEPGTVTTPELFRLASFANVHHLVSRVEGRLSPNRDAIDLLQAAFPPGSITGAPKVQAMKVIRDLEAPRGPFFGSLFHLGVDGALDSSVLIRTAGLLRRQGGWHVEVRAGAGIVADSQPSAERVETEAKVSALARAVKG</sequence>
<dbReference type="EMBL" id="QFYR01000006">
    <property type="protein sequence ID" value="RAK50717.1"/>
    <property type="molecule type" value="Genomic_DNA"/>
</dbReference>
<organism evidence="3 4">
    <name type="scientific">Phenylobacterium deserti</name>
    <dbReference type="NCBI Taxonomy" id="1914756"/>
    <lineage>
        <taxon>Bacteria</taxon>
        <taxon>Pseudomonadati</taxon>
        <taxon>Pseudomonadota</taxon>
        <taxon>Alphaproteobacteria</taxon>
        <taxon>Caulobacterales</taxon>
        <taxon>Caulobacteraceae</taxon>
        <taxon>Phenylobacterium</taxon>
    </lineage>
</organism>
<evidence type="ECO:0000313" key="4">
    <source>
        <dbReference type="Proteomes" id="UP000249725"/>
    </source>
</evidence>
<dbReference type="Gene3D" id="3.60.120.10">
    <property type="entry name" value="Anthranilate synthase"/>
    <property type="match status" value="1"/>
</dbReference>
<feature type="domain" description="Chorismate-utilising enzyme C-terminal" evidence="1">
    <location>
        <begin position="172"/>
        <end position="432"/>
    </location>
</feature>
<dbReference type="Pfam" id="PF04715">
    <property type="entry name" value="Anth_synt_I_N"/>
    <property type="match status" value="1"/>
</dbReference>
<evidence type="ECO:0000313" key="3">
    <source>
        <dbReference type="EMBL" id="RAK50717.1"/>
    </source>
</evidence>
<evidence type="ECO:0000259" key="2">
    <source>
        <dbReference type="Pfam" id="PF04715"/>
    </source>
</evidence>
<name>A0A328A8S0_9CAUL</name>
<dbReference type="AlphaFoldDB" id="A0A328A8S0"/>
<evidence type="ECO:0000259" key="1">
    <source>
        <dbReference type="Pfam" id="PF00425"/>
    </source>
</evidence>
<keyword evidence="4" id="KW-1185">Reference proteome</keyword>
<protein>
    <submittedName>
        <fullName evidence="3">Aminodeoxychorismate synthase component I</fullName>
    </submittedName>
</protein>
<comment type="caution">
    <text evidence="3">The sequence shown here is derived from an EMBL/GenBank/DDBJ whole genome shotgun (WGS) entry which is preliminary data.</text>
</comment>
<accession>A0A328A8S0</accession>
<dbReference type="Proteomes" id="UP000249725">
    <property type="component" value="Unassembled WGS sequence"/>
</dbReference>
<feature type="domain" description="Anthranilate synthase component I N-terminal" evidence="2">
    <location>
        <begin position="11"/>
        <end position="128"/>
    </location>
</feature>
<dbReference type="PANTHER" id="PTHR11236:SF9">
    <property type="entry name" value="ANTHRANILATE SYNTHASE COMPONENT 1"/>
    <property type="match status" value="1"/>
</dbReference>
<dbReference type="PANTHER" id="PTHR11236">
    <property type="entry name" value="AMINOBENZOATE/ANTHRANILATE SYNTHASE"/>
    <property type="match status" value="1"/>
</dbReference>
<gene>
    <name evidence="3" type="ORF">DJ018_18370</name>
</gene>
<dbReference type="InterPro" id="IPR006805">
    <property type="entry name" value="Anth_synth_I_N"/>
</dbReference>
<dbReference type="RefSeq" id="WP_111516446.1">
    <property type="nucleotide sequence ID" value="NZ_QFYR01000006.1"/>
</dbReference>
<dbReference type="InterPro" id="IPR005801">
    <property type="entry name" value="ADC_synthase"/>
</dbReference>